<evidence type="ECO:0000313" key="1">
    <source>
        <dbReference type="EMBL" id="AJE21595.1"/>
    </source>
</evidence>
<accession>A0A0C4WPX1</accession>
<dbReference type="HOGENOM" id="CLU_069318_0_0_6"/>
<name>A0A0C4WPX1_9GAMM</name>
<dbReference type="STRING" id="1328314.Achr_21460"/>
<dbReference type="Gene3D" id="3.40.630.40">
    <property type="entry name" value="Zn-dependent exopeptidases"/>
    <property type="match status" value="1"/>
</dbReference>
<dbReference type="GO" id="GO:0016787">
    <property type="term" value="F:hydrolase activity"/>
    <property type="evidence" value="ECO:0007669"/>
    <property type="project" value="UniProtKB-KW"/>
</dbReference>
<dbReference type="AlphaFoldDB" id="A0A0C4WPX1"/>
<dbReference type="Proteomes" id="UP000068210">
    <property type="component" value="Chromosome"/>
</dbReference>
<dbReference type="KEGG" id="acx:Achr_21460"/>
<protein>
    <submittedName>
        <fullName evidence="1">N-formylglutamate amidohydrolase</fullName>
    </submittedName>
</protein>
<sequence>MDEVLEFSRGRVPLLISIPHAGTRLTPEVEAALVPRARCLPDTDRYLPRLYDFAAGLGVSLLVGRYSRYVVDLNRPPDDSLLYTVPGTGLFPATFLDGTPLFLPGQEPDAAQRAGYLEQVWRPYHATLAQELARLKAEFGYALLFDAHSIRSEVPWLFEGRLPDLNLGTHCGASCAAGLAERLMAVCAAAEGYSRVLDGRFTGGYITRHYGRPGEGIHAVQLELVQCRYMEEDEPFRYREDLAAPTRVVLRALLEAMLAWGREQGRGDR</sequence>
<keyword evidence="1" id="KW-0378">Hydrolase</keyword>
<dbReference type="EMBL" id="CP010415">
    <property type="protein sequence ID" value="AJE21595.1"/>
    <property type="molecule type" value="Genomic_DNA"/>
</dbReference>
<reference evidence="1 2" key="1">
    <citation type="journal article" date="2015" name="PLoS ONE">
        <title>Azotobacter Genomes: The Genome of Azotobacter chroococcum NCIMB 8003 (ATCC 4412).</title>
        <authorList>
            <person name="Robson R.L."/>
            <person name="Jones R."/>
            <person name="Robson R.M."/>
            <person name="Schwartz A."/>
            <person name="Richardson T.H."/>
        </authorList>
    </citation>
    <scope>NUCLEOTIDE SEQUENCE [LARGE SCALE GENOMIC DNA]</scope>
    <source>
        <strain evidence="1 2">NCIMB 8003</strain>
    </source>
</reference>
<dbReference type="Pfam" id="PF05013">
    <property type="entry name" value="FGase"/>
    <property type="match status" value="1"/>
</dbReference>
<dbReference type="SUPFAM" id="SSF53187">
    <property type="entry name" value="Zn-dependent exopeptidases"/>
    <property type="match status" value="1"/>
</dbReference>
<organism evidence="1 2">
    <name type="scientific">Azotobacter chroococcum NCIMB 8003</name>
    <dbReference type="NCBI Taxonomy" id="1328314"/>
    <lineage>
        <taxon>Bacteria</taxon>
        <taxon>Pseudomonadati</taxon>
        <taxon>Pseudomonadota</taxon>
        <taxon>Gammaproteobacteria</taxon>
        <taxon>Pseudomonadales</taxon>
        <taxon>Pseudomonadaceae</taxon>
        <taxon>Azotobacter</taxon>
    </lineage>
</organism>
<keyword evidence="2" id="KW-1185">Reference proteome</keyword>
<proteinExistence type="predicted"/>
<gene>
    <name evidence="1" type="primary">hutG</name>
    <name evidence="1" type="ORF">Achr_21460</name>
</gene>
<dbReference type="RefSeq" id="WP_039804246.1">
    <property type="nucleotide sequence ID" value="NZ_CP010415.1"/>
</dbReference>
<dbReference type="NCBIfam" id="TIGR02017">
    <property type="entry name" value="hutG_amidohyd"/>
    <property type="match status" value="1"/>
</dbReference>
<dbReference type="InterPro" id="IPR007709">
    <property type="entry name" value="N-FG_amidohydro"/>
</dbReference>
<dbReference type="InterPro" id="IPR010247">
    <property type="entry name" value="HutG_amidohyd"/>
</dbReference>
<evidence type="ECO:0000313" key="2">
    <source>
        <dbReference type="Proteomes" id="UP000068210"/>
    </source>
</evidence>